<feature type="region of interest" description="Disordered" evidence="10">
    <location>
        <begin position="127"/>
        <end position="155"/>
    </location>
</feature>
<keyword evidence="7 8" id="KW-0539">Nucleus</keyword>
<dbReference type="InterPro" id="IPR017408">
    <property type="entry name" value="Arginine_N-MeTrfase_2"/>
</dbReference>
<evidence type="ECO:0000259" key="11">
    <source>
        <dbReference type="PROSITE" id="PS51559"/>
    </source>
</evidence>
<keyword evidence="3 8" id="KW-0963">Cytoplasm</keyword>
<dbReference type="PIRSF" id="PIRSF038148">
    <property type="entry name" value="Arginine_N-mtfrase-2"/>
    <property type="match status" value="1"/>
</dbReference>
<evidence type="ECO:0000313" key="13">
    <source>
        <dbReference type="EMBL" id="OLY83159.1"/>
    </source>
</evidence>
<evidence type="ECO:0000256" key="7">
    <source>
        <dbReference type="ARBA" id="ARBA00023242"/>
    </source>
</evidence>
<dbReference type="GO" id="GO:0005634">
    <property type="term" value="C:nucleus"/>
    <property type="evidence" value="ECO:0007669"/>
    <property type="project" value="UniProtKB-SubCell"/>
</dbReference>
<dbReference type="Gene3D" id="3.40.50.150">
    <property type="entry name" value="Vaccinia Virus protein VP39"/>
    <property type="match status" value="1"/>
</dbReference>
<dbReference type="EC" id="2.1.1.-" evidence="8"/>
<dbReference type="InterPro" id="IPR036770">
    <property type="entry name" value="Ankyrin_rpt-contain_sf"/>
</dbReference>
<dbReference type="PANTHER" id="PTHR32379:SF1">
    <property type="entry name" value="GUANIDINOACETATE N-METHYLTRANSFERASE"/>
    <property type="match status" value="1"/>
</dbReference>
<keyword evidence="14" id="KW-1185">Reference proteome</keyword>
<evidence type="ECO:0000256" key="6">
    <source>
        <dbReference type="ARBA" id="ARBA00022691"/>
    </source>
</evidence>
<dbReference type="SUPFAM" id="SSF48403">
    <property type="entry name" value="Ankyrin repeat"/>
    <property type="match status" value="1"/>
</dbReference>
<dbReference type="InterPro" id="IPR026480">
    <property type="entry name" value="RMT2_dom"/>
</dbReference>
<dbReference type="PROSITE" id="PS51559">
    <property type="entry name" value="SAM_RMT2"/>
    <property type="match status" value="1"/>
</dbReference>
<dbReference type="InterPro" id="IPR002110">
    <property type="entry name" value="Ankyrin_rpt"/>
</dbReference>
<evidence type="ECO:0000256" key="1">
    <source>
        <dbReference type="ARBA" id="ARBA00002207"/>
    </source>
</evidence>
<dbReference type="SUPFAM" id="SSF53335">
    <property type="entry name" value="S-adenosyl-L-methionine-dependent methyltransferases"/>
    <property type="match status" value="1"/>
</dbReference>
<dbReference type="Proteomes" id="UP000187455">
    <property type="component" value="Unassembled WGS sequence"/>
</dbReference>
<feature type="domain" description="RMT2" evidence="11">
    <location>
        <begin position="157"/>
        <end position="412"/>
    </location>
</feature>
<evidence type="ECO:0000256" key="10">
    <source>
        <dbReference type="SAM" id="MobiDB-lite"/>
    </source>
</evidence>
<evidence type="ECO:0000256" key="4">
    <source>
        <dbReference type="ARBA" id="ARBA00022603"/>
    </source>
</evidence>
<evidence type="ECO:0000313" key="12">
    <source>
        <dbReference type="EMBL" id="OLY80211.1"/>
    </source>
</evidence>
<dbReference type="EMBL" id="LSSL01003675">
    <property type="protein sequence ID" value="OLY80211.1"/>
    <property type="molecule type" value="Genomic_DNA"/>
</dbReference>
<dbReference type="InterPro" id="IPR029063">
    <property type="entry name" value="SAM-dependent_MTases_sf"/>
</dbReference>
<dbReference type="Pfam" id="PF13637">
    <property type="entry name" value="Ank_4"/>
    <property type="match status" value="1"/>
</dbReference>
<dbReference type="AlphaFoldDB" id="A0A1R0GTK8"/>
<protein>
    <recommendedName>
        <fullName evidence="8">Arginine N-methyltransferase 2</fullName>
        <ecNumber evidence="8">2.1.1.-</ecNumber>
    </recommendedName>
</protein>
<comment type="subcellular location">
    <subcellularLocation>
        <location evidence="8">Cytoplasm</location>
    </subcellularLocation>
    <subcellularLocation>
        <location evidence="8">Nucleus</location>
    </subcellularLocation>
</comment>
<dbReference type="Gene3D" id="1.25.40.20">
    <property type="entry name" value="Ankyrin repeat-containing domain"/>
    <property type="match status" value="1"/>
</dbReference>
<accession>A0A1R0GTK8</accession>
<dbReference type="PROSITE" id="PS50297">
    <property type="entry name" value="ANK_REP_REGION"/>
    <property type="match status" value="1"/>
</dbReference>
<evidence type="ECO:0000256" key="5">
    <source>
        <dbReference type="ARBA" id="ARBA00022679"/>
    </source>
</evidence>
<dbReference type="InterPro" id="IPR051038">
    <property type="entry name" value="RMT2/GAMT_Mtase"/>
</dbReference>
<evidence type="ECO:0000313" key="14">
    <source>
        <dbReference type="Proteomes" id="UP000187455"/>
    </source>
</evidence>
<comment type="caution">
    <text evidence="12">The sequence shown here is derived from an EMBL/GenBank/DDBJ whole genome shotgun (WGS) entry which is preliminary data.</text>
</comment>
<dbReference type="EMBL" id="LSSL01001044">
    <property type="protein sequence ID" value="OLY83159.1"/>
    <property type="molecule type" value="Genomic_DNA"/>
</dbReference>
<dbReference type="OrthoDB" id="19014at2759"/>
<sequence length="412" mass="45491">MDATGEEPQEIQLNSALLNACYDGDMEKVTSILDKGASVFCSDETGRTPLHFAAASGNIATIKCVLDAGIPWNSLDDGKYSAGDYALETANSKEAYDYLVEFGYTTELVLKELGTFQVPITTIDSSATSSLVSPTPSSGTKPASSENSNQVSDSDLKKISNSDYLNSSITYIGDRLLDAHNNGVMMEWEEPIMYQHALAICQREPENPKPTQSSLKVLNVGFGMGIIDTILQSFNPTLHVIVEAHPDVYSHMVSEGWTRKKNVVVLFGRWQDKLSELYELGQFDGIFFDTFGEFYQDLDQFHQAIFRPDSKIEAEVAATTGEPASTAPLLAPDGVYSFFNGLGGHNLLFHDVYCKVVQFDLEKLGVDTTFVPISVDDNSISEEAWEGINRPYWMLKQYNMPICKISKDTHAV</sequence>
<evidence type="ECO:0000256" key="8">
    <source>
        <dbReference type="PIRNR" id="PIRNR038148"/>
    </source>
</evidence>
<dbReference type="STRING" id="133383.A0A1R0GTK8"/>
<organism evidence="12 14">
    <name type="scientific">Smittium mucronatum</name>
    <dbReference type="NCBI Taxonomy" id="133383"/>
    <lineage>
        <taxon>Eukaryota</taxon>
        <taxon>Fungi</taxon>
        <taxon>Fungi incertae sedis</taxon>
        <taxon>Zoopagomycota</taxon>
        <taxon>Kickxellomycotina</taxon>
        <taxon>Harpellomycetes</taxon>
        <taxon>Harpellales</taxon>
        <taxon>Legeriomycetaceae</taxon>
        <taxon>Smittium</taxon>
    </lineage>
</organism>
<feature type="repeat" description="ANK" evidence="9">
    <location>
        <begin position="45"/>
        <end position="77"/>
    </location>
</feature>
<keyword evidence="4 8" id="KW-0489">Methyltransferase</keyword>
<gene>
    <name evidence="13" type="ORF">AYI68_g2712</name>
    <name evidence="12" type="ORF">AYI68_g5698</name>
</gene>
<evidence type="ECO:0000256" key="9">
    <source>
        <dbReference type="PROSITE-ProRule" id="PRU00023"/>
    </source>
</evidence>
<dbReference type="GO" id="GO:0016274">
    <property type="term" value="F:protein-arginine N-methyltransferase activity"/>
    <property type="evidence" value="ECO:0007669"/>
    <property type="project" value="InterPro"/>
</dbReference>
<evidence type="ECO:0000256" key="2">
    <source>
        <dbReference type="ARBA" id="ARBA00011245"/>
    </source>
</evidence>
<dbReference type="GO" id="GO:0032259">
    <property type="term" value="P:methylation"/>
    <property type="evidence" value="ECO:0007669"/>
    <property type="project" value="UniProtKB-KW"/>
</dbReference>
<keyword evidence="6" id="KW-0949">S-adenosyl-L-methionine</keyword>
<comment type="subunit">
    <text evidence="2 8">Monomer.</text>
</comment>
<comment type="function">
    <text evidence="1 8">S-adenosyl-L-methionine-dependent protein-arginine N-methyltransferase that methylates the delta-nitrogen atom of arginine residues to form N5-methylarginine (type IV) in target proteins. Monomethylates ribosomal protein L12.</text>
</comment>
<comment type="similarity">
    <text evidence="8">Belongs to the class I-like SAM-binding methyltransferase superfamily. RMT2 methyltransferase family.</text>
</comment>
<proteinExistence type="inferred from homology"/>
<dbReference type="PANTHER" id="PTHR32379">
    <property type="entry name" value="GUANIDINOACETATE N-METHYLTRANSFERASE"/>
    <property type="match status" value="1"/>
</dbReference>
<reference evidence="12 14" key="1">
    <citation type="journal article" date="2016" name="Mol. Biol. Evol.">
        <title>Genome-Wide Survey of Gut Fungi (Harpellales) Reveals the First Horizontally Transferred Ubiquitin Gene from a Mosquito Host.</title>
        <authorList>
            <person name="Wang Y."/>
            <person name="White M.M."/>
            <person name="Kvist S."/>
            <person name="Moncalvo J.M."/>
        </authorList>
    </citation>
    <scope>NUCLEOTIDE SEQUENCE [LARGE SCALE GENOMIC DNA]</scope>
    <source>
        <strain evidence="12 14">ALG-7-W6</strain>
    </source>
</reference>
<feature type="compositionally biased region" description="Polar residues" evidence="10">
    <location>
        <begin position="127"/>
        <end position="153"/>
    </location>
</feature>
<keyword evidence="5 8" id="KW-0808">Transferase</keyword>
<dbReference type="SMART" id="SM00248">
    <property type="entry name" value="ANK"/>
    <property type="match status" value="2"/>
</dbReference>
<dbReference type="PROSITE" id="PS50088">
    <property type="entry name" value="ANK_REPEAT"/>
    <property type="match status" value="1"/>
</dbReference>
<name>A0A1R0GTK8_9FUNG</name>
<keyword evidence="9" id="KW-0040">ANK repeat</keyword>
<dbReference type="CDD" id="cd02440">
    <property type="entry name" value="AdoMet_MTases"/>
    <property type="match status" value="1"/>
</dbReference>
<reference evidence="12" key="2">
    <citation type="submission" date="2017-01" db="EMBL/GenBank/DDBJ databases">
        <authorList>
            <person name="Mah S.A."/>
            <person name="Swanson W.J."/>
            <person name="Moy G.W."/>
            <person name="Vacquier V.D."/>
        </authorList>
    </citation>
    <scope>NUCLEOTIDE SEQUENCE</scope>
    <source>
        <strain evidence="12">ALG-7-W6</strain>
    </source>
</reference>
<dbReference type="GO" id="GO:0005737">
    <property type="term" value="C:cytoplasm"/>
    <property type="evidence" value="ECO:0007669"/>
    <property type="project" value="UniProtKB-SubCell"/>
</dbReference>
<evidence type="ECO:0000256" key="3">
    <source>
        <dbReference type="ARBA" id="ARBA00022490"/>
    </source>
</evidence>